<name>A0A0K1PBG8_9BACT</name>
<evidence type="ECO:0000313" key="1">
    <source>
        <dbReference type="EMBL" id="AKU90746.1"/>
    </source>
</evidence>
<evidence type="ECO:0000313" key="2">
    <source>
        <dbReference type="Proteomes" id="UP000055590"/>
    </source>
</evidence>
<gene>
    <name evidence="1" type="ORF">AKJ08_1133</name>
</gene>
<reference evidence="1 2" key="1">
    <citation type="submission" date="2015-08" db="EMBL/GenBank/DDBJ databases">
        <authorList>
            <person name="Babu N.S."/>
            <person name="Beckwith C.J."/>
            <person name="Beseler K.G."/>
            <person name="Brison A."/>
            <person name="Carone J.V."/>
            <person name="Caskin T.P."/>
            <person name="Diamond M."/>
            <person name="Durham M.E."/>
            <person name="Foxe J.M."/>
            <person name="Go M."/>
            <person name="Henderson B.A."/>
            <person name="Jones I.B."/>
            <person name="McGettigan J.A."/>
            <person name="Micheletti S.J."/>
            <person name="Nasrallah M.E."/>
            <person name="Ortiz D."/>
            <person name="Piller C.R."/>
            <person name="Privatt S.R."/>
            <person name="Schneider S.L."/>
            <person name="Sharp S."/>
            <person name="Smith T.C."/>
            <person name="Stanton J.D."/>
            <person name="Ullery H.E."/>
            <person name="Wilson R.J."/>
            <person name="Serrano M.G."/>
            <person name="Buck G."/>
            <person name="Lee V."/>
            <person name="Wang Y."/>
            <person name="Carvalho R."/>
            <person name="Voegtly L."/>
            <person name="Shi R."/>
            <person name="Duckworth R."/>
            <person name="Johnson A."/>
            <person name="Loviza R."/>
            <person name="Walstead R."/>
            <person name="Shah Z."/>
            <person name="Kiflezghi M."/>
            <person name="Wade K."/>
            <person name="Ball S.L."/>
            <person name="Bradley K.W."/>
            <person name="Asai D.J."/>
            <person name="Bowman C.A."/>
            <person name="Russell D.A."/>
            <person name="Pope W.H."/>
            <person name="Jacobs-Sera D."/>
            <person name="Hendrix R.W."/>
            <person name="Hatfull G.F."/>
        </authorList>
    </citation>
    <scope>NUCLEOTIDE SEQUENCE [LARGE SCALE GENOMIC DNA]</scope>
    <source>
        <strain evidence="1 2">DSM 27710</strain>
    </source>
</reference>
<organism evidence="1 2">
    <name type="scientific">Vulgatibacter incomptus</name>
    <dbReference type="NCBI Taxonomy" id="1391653"/>
    <lineage>
        <taxon>Bacteria</taxon>
        <taxon>Pseudomonadati</taxon>
        <taxon>Myxococcota</taxon>
        <taxon>Myxococcia</taxon>
        <taxon>Myxococcales</taxon>
        <taxon>Cystobacterineae</taxon>
        <taxon>Vulgatibacteraceae</taxon>
        <taxon>Vulgatibacter</taxon>
    </lineage>
</organism>
<dbReference type="KEGG" id="vin:AKJ08_1133"/>
<protein>
    <submittedName>
        <fullName evidence="1">Uncharacterized protein</fullName>
    </submittedName>
</protein>
<dbReference type="Proteomes" id="UP000055590">
    <property type="component" value="Chromosome"/>
</dbReference>
<accession>A0A0K1PBG8</accession>
<dbReference type="AlphaFoldDB" id="A0A0K1PBG8"/>
<dbReference type="EMBL" id="CP012332">
    <property type="protein sequence ID" value="AKU90746.1"/>
    <property type="molecule type" value="Genomic_DNA"/>
</dbReference>
<sequence>MAVEKLGKGDDFVEIQLGKKLRALHPELPPIWRVRAAEKIAGDSSRKRG</sequence>
<dbReference type="RefSeq" id="WP_157370495.1">
    <property type="nucleotide sequence ID" value="NZ_CP012332.1"/>
</dbReference>
<proteinExistence type="predicted"/>
<keyword evidence="2" id="KW-1185">Reference proteome</keyword>